<keyword evidence="1" id="KW-0175">Coiled coil</keyword>
<reference evidence="2" key="1">
    <citation type="submission" date="2020-08" db="EMBL/GenBank/DDBJ databases">
        <title>Multicomponent nature underlies the extraordinary mechanical properties of spider dragline silk.</title>
        <authorList>
            <person name="Kono N."/>
            <person name="Nakamura H."/>
            <person name="Mori M."/>
            <person name="Yoshida Y."/>
            <person name="Ohtoshi R."/>
            <person name="Malay A.D."/>
            <person name="Moran D.A.P."/>
            <person name="Tomita M."/>
            <person name="Numata K."/>
            <person name="Arakawa K."/>
        </authorList>
    </citation>
    <scope>NUCLEOTIDE SEQUENCE</scope>
</reference>
<comment type="caution">
    <text evidence="2">The sequence shown here is derived from an EMBL/GenBank/DDBJ whole genome shotgun (WGS) entry which is preliminary data.</text>
</comment>
<dbReference type="Proteomes" id="UP000887159">
    <property type="component" value="Unassembled WGS sequence"/>
</dbReference>
<keyword evidence="3" id="KW-1185">Reference proteome</keyword>
<evidence type="ECO:0000313" key="3">
    <source>
        <dbReference type="Proteomes" id="UP000887159"/>
    </source>
</evidence>
<gene>
    <name evidence="2" type="primary">RF55_20465</name>
    <name evidence="2" type="ORF">TNCV_1997221</name>
</gene>
<feature type="coiled-coil region" evidence="1">
    <location>
        <begin position="61"/>
        <end position="88"/>
    </location>
</feature>
<evidence type="ECO:0000313" key="2">
    <source>
        <dbReference type="EMBL" id="GFX96990.1"/>
    </source>
</evidence>
<proteinExistence type="predicted"/>
<sequence>MYKNALKEDLIRVVEDLDGTVESTDTIAKLKTKIEKSSTFESDADFVKTLIKNCIDERVSRNEREATLEKQKIELAKLQRTLNSTISRSTQMTPFQLLTGVKMRTKQDLEILKLLEQEIVETFTENREKIREEAKRNILKMQEENCRNFNKKRKKAYQYEIGDIVAIQRTQFRTGLKLRPKFFGPYEVVKSLSVPSFLYVSDSPLVSMKKKRNKYRCGQRTVWLAVVESVVESSSN</sequence>
<evidence type="ECO:0000256" key="1">
    <source>
        <dbReference type="SAM" id="Coils"/>
    </source>
</evidence>
<organism evidence="2 3">
    <name type="scientific">Trichonephila clavipes</name>
    <name type="common">Golden silk orbweaver</name>
    <name type="synonym">Nephila clavipes</name>
    <dbReference type="NCBI Taxonomy" id="2585209"/>
    <lineage>
        <taxon>Eukaryota</taxon>
        <taxon>Metazoa</taxon>
        <taxon>Ecdysozoa</taxon>
        <taxon>Arthropoda</taxon>
        <taxon>Chelicerata</taxon>
        <taxon>Arachnida</taxon>
        <taxon>Araneae</taxon>
        <taxon>Araneomorphae</taxon>
        <taxon>Entelegynae</taxon>
        <taxon>Araneoidea</taxon>
        <taxon>Nephilidae</taxon>
        <taxon>Trichonephila</taxon>
    </lineage>
</organism>
<accession>A0A8X6RV15</accession>
<name>A0A8X6RV15_TRICX</name>
<dbReference type="EMBL" id="BMAU01021195">
    <property type="protein sequence ID" value="GFX96990.1"/>
    <property type="molecule type" value="Genomic_DNA"/>
</dbReference>
<protein>
    <submittedName>
        <fullName evidence="2">Blastopia polyprotein</fullName>
    </submittedName>
</protein>
<dbReference type="AlphaFoldDB" id="A0A8X6RV15"/>